<feature type="domain" description="Penicillin-binding protein transpeptidase" evidence="4">
    <location>
        <begin position="356"/>
        <end position="628"/>
    </location>
</feature>
<dbReference type="GO" id="GO:0008658">
    <property type="term" value="F:penicillin binding"/>
    <property type="evidence" value="ECO:0007669"/>
    <property type="project" value="InterPro"/>
</dbReference>
<dbReference type="GO" id="GO:0005886">
    <property type="term" value="C:plasma membrane"/>
    <property type="evidence" value="ECO:0007669"/>
    <property type="project" value="TreeGrafter"/>
</dbReference>
<feature type="domain" description="Penicillin-binding protein dimerisation" evidence="5">
    <location>
        <begin position="159"/>
        <end position="314"/>
    </location>
</feature>
<dbReference type="GO" id="GO:0071972">
    <property type="term" value="F:peptidoglycan L,D-transpeptidase activity"/>
    <property type="evidence" value="ECO:0007669"/>
    <property type="project" value="TreeGrafter"/>
</dbReference>
<accession>A0A5R9ALI1</accession>
<name>A0A5R9ALI1_9MICC</name>
<dbReference type="InterPro" id="IPR036138">
    <property type="entry name" value="PBP_dimer_sf"/>
</dbReference>
<dbReference type="PROSITE" id="PS51257">
    <property type="entry name" value="PROKAR_LIPOPROTEIN"/>
    <property type="match status" value="1"/>
</dbReference>
<comment type="caution">
    <text evidence="6">The sequence shown here is derived from an EMBL/GenBank/DDBJ whole genome shotgun (WGS) entry which is preliminary data.</text>
</comment>
<dbReference type="EMBL" id="VAWA01000003">
    <property type="protein sequence ID" value="TLP78994.1"/>
    <property type="molecule type" value="Genomic_DNA"/>
</dbReference>
<dbReference type="Pfam" id="PF00905">
    <property type="entry name" value="Transpeptidase"/>
    <property type="match status" value="1"/>
</dbReference>
<evidence type="ECO:0000313" key="7">
    <source>
        <dbReference type="Proteomes" id="UP000306544"/>
    </source>
</evidence>
<gene>
    <name evidence="6" type="ORF">FEF27_03845</name>
</gene>
<dbReference type="PANTHER" id="PTHR30627">
    <property type="entry name" value="PEPTIDOGLYCAN D,D-TRANSPEPTIDASE"/>
    <property type="match status" value="1"/>
</dbReference>
<dbReference type="PANTHER" id="PTHR30627:SF24">
    <property type="entry name" value="PENICILLIN-BINDING PROTEIN 4B"/>
    <property type="match status" value="1"/>
</dbReference>
<dbReference type="Proteomes" id="UP000306544">
    <property type="component" value="Unassembled WGS sequence"/>
</dbReference>
<dbReference type="SUPFAM" id="SSF56519">
    <property type="entry name" value="Penicillin binding protein dimerisation domain"/>
    <property type="match status" value="1"/>
</dbReference>
<dbReference type="InterPro" id="IPR050515">
    <property type="entry name" value="Beta-lactam/transpept"/>
</dbReference>
<evidence type="ECO:0000256" key="1">
    <source>
        <dbReference type="ARBA" id="ARBA00004370"/>
    </source>
</evidence>
<dbReference type="Gene3D" id="3.40.710.10">
    <property type="entry name" value="DD-peptidase/beta-lactamase superfamily"/>
    <property type="match status" value="1"/>
</dbReference>
<evidence type="ECO:0000256" key="3">
    <source>
        <dbReference type="ARBA" id="ARBA00023136"/>
    </source>
</evidence>
<protein>
    <submittedName>
        <fullName evidence="6">Penicillin-binding protein</fullName>
    </submittedName>
</protein>
<evidence type="ECO:0000259" key="5">
    <source>
        <dbReference type="Pfam" id="PF03717"/>
    </source>
</evidence>
<dbReference type="InterPro" id="IPR005311">
    <property type="entry name" value="PBP_dimer"/>
</dbReference>
<comment type="similarity">
    <text evidence="2">Belongs to the transpeptidase family.</text>
</comment>
<keyword evidence="3" id="KW-0472">Membrane</keyword>
<evidence type="ECO:0000259" key="4">
    <source>
        <dbReference type="Pfam" id="PF00905"/>
    </source>
</evidence>
<comment type="subcellular location">
    <subcellularLocation>
        <location evidence="1">Membrane</location>
    </subcellularLocation>
</comment>
<dbReference type="OrthoDB" id="5241017at2"/>
<reference evidence="6 7" key="1">
    <citation type="submission" date="2019-05" db="EMBL/GenBank/DDBJ databases">
        <title>Nesterenkonia sp. GY239, isolated from the Southern Atlantic Ocean.</title>
        <authorList>
            <person name="Zhang G."/>
        </authorList>
    </citation>
    <scope>NUCLEOTIDE SEQUENCE [LARGE SCALE GENOMIC DNA]</scope>
    <source>
        <strain evidence="6 7">GY239</strain>
    </source>
</reference>
<dbReference type="GO" id="GO:0071555">
    <property type="term" value="P:cell wall organization"/>
    <property type="evidence" value="ECO:0007669"/>
    <property type="project" value="TreeGrafter"/>
</dbReference>
<dbReference type="Gene3D" id="3.90.1310.10">
    <property type="entry name" value="Penicillin-binding protein 2a (Domain 2)"/>
    <property type="match status" value="1"/>
</dbReference>
<keyword evidence="7" id="KW-1185">Reference proteome</keyword>
<dbReference type="InterPro" id="IPR001460">
    <property type="entry name" value="PCN-bd_Tpept"/>
</dbReference>
<organism evidence="6 7">
    <name type="scientific">Nesterenkonia sphaerica</name>
    <dbReference type="NCBI Taxonomy" id="1804988"/>
    <lineage>
        <taxon>Bacteria</taxon>
        <taxon>Bacillati</taxon>
        <taxon>Actinomycetota</taxon>
        <taxon>Actinomycetes</taxon>
        <taxon>Micrococcales</taxon>
        <taxon>Micrococcaceae</taxon>
        <taxon>Nesterenkonia</taxon>
    </lineage>
</organism>
<sequence>MKMWRWAGVVAGGAVLTLLSSCGGEDERAEIAEAAETLAAALSSGDFSEVHFRSGQASTLATAAENLHEPFTELTPEVRVAQTQVQEPAEDSVRPPTAEVTFDHSWDLEEIGVDGEKWEYSTHADYVYDQDSDTWLLEGETELILPDYAGHETVSLSTTGADRGRIMDGTGRAMVYNRSVVRIGLDKSQLDSEESQTEAAQELADVIGIDAASYTEKVRAYGEEAFVEAIVVRTEGGHVTAADVEDLPGVHLVYDEMPLAESSDFAPQLLGRVGDVTAEHLEADPTLRVGDTVGVSGIQSVHDSTLRGSPGVNITVGPSVRYSVDPQPGDDVQTGLLPRVQDLAQEIADAQDVTTALVAIRPSTGAIIASATHNPDAPQVNTAIESTFAPGSTFKMVSALAMLRDGMSPTSSVPCPNSVTVHGQQFRNVAGFQDQYVGHIPFNTAVAVSCNTTFAGAWNRVSSAELVEAARDLGMDNDVGIGVPAIKARVPEDADLNLHAANLFGQGTVETSTLGMAAAAASIADGRTVHPWLVEREDEPDGNGLSEREGEQLRELMRGTVQYGTLRDLDPIPGPTVYAKTGTAEAGSGDDSYSHTWVIGSQGDLAVAVFLEEGEWGSSTNGPLMREFLVGAREILADQDS</sequence>
<proteinExistence type="inferred from homology"/>
<dbReference type="AlphaFoldDB" id="A0A5R9ALI1"/>
<dbReference type="InterPro" id="IPR012338">
    <property type="entry name" value="Beta-lactam/transpept-like"/>
</dbReference>
<dbReference type="Pfam" id="PF03717">
    <property type="entry name" value="PBP_dimer"/>
    <property type="match status" value="1"/>
</dbReference>
<evidence type="ECO:0000313" key="6">
    <source>
        <dbReference type="EMBL" id="TLP78994.1"/>
    </source>
</evidence>
<evidence type="ECO:0000256" key="2">
    <source>
        <dbReference type="ARBA" id="ARBA00007171"/>
    </source>
</evidence>
<dbReference type="SUPFAM" id="SSF56601">
    <property type="entry name" value="beta-lactamase/transpeptidase-like"/>
    <property type="match status" value="1"/>
</dbReference>